<dbReference type="EMBL" id="KN881362">
    <property type="protein sequence ID" value="KIY60683.1"/>
    <property type="molecule type" value="Genomic_DNA"/>
</dbReference>
<gene>
    <name evidence="1" type="ORF">CYLTODRAFT_290653</name>
</gene>
<accession>A0A0D7AQS4</accession>
<dbReference type="STRING" id="1314674.A0A0D7AQS4"/>
<sequence length="194" mass="21681">MSGSAVLAMLTNVLYEDADLDWIVDLPGRAGVVEFLQDEGFQSRDMWSGCKYYAEMNSVLSVWEFVRGEARVQVVTVDGTPFESVMAFHSTVVCNIFTSSSLVCMYAKETLMDKVNVAISADVSQPASVQALMKYAARGWSLKYAMVGMPDADRRTRFVGDSHCLVYHHGTCRDNIFLEYLWCNGRTTPPVVCR</sequence>
<evidence type="ECO:0000313" key="1">
    <source>
        <dbReference type="EMBL" id="KIY60683.1"/>
    </source>
</evidence>
<dbReference type="Proteomes" id="UP000054007">
    <property type="component" value="Unassembled WGS sequence"/>
</dbReference>
<name>A0A0D7AQS4_9AGAR</name>
<organism evidence="1 2">
    <name type="scientific">Cylindrobasidium torrendii FP15055 ss-10</name>
    <dbReference type="NCBI Taxonomy" id="1314674"/>
    <lineage>
        <taxon>Eukaryota</taxon>
        <taxon>Fungi</taxon>
        <taxon>Dikarya</taxon>
        <taxon>Basidiomycota</taxon>
        <taxon>Agaricomycotina</taxon>
        <taxon>Agaricomycetes</taxon>
        <taxon>Agaricomycetidae</taxon>
        <taxon>Agaricales</taxon>
        <taxon>Marasmiineae</taxon>
        <taxon>Physalacriaceae</taxon>
        <taxon>Cylindrobasidium</taxon>
    </lineage>
</organism>
<keyword evidence="2" id="KW-1185">Reference proteome</keyword>
<dbReference type="OrthoDB" id="3041043at2759"/>
<protein>
    <submittedName>
        <fullName evidence="1">Uncharacterized protein</fullName>
    </submittedName>
</protein>
<proteinExistence type="predicted"/>
<reference evidence="1 2" key="1">
    <citation type="journal article" date="2015" name="Fungal Genet. Biol.">
        <title>Evolution of novel wood decay mechanisms in Agaricales revealed by the genome sequences of Fistulina hepatica and Cylindrobasidium torrendii.</title>
        <authorList>
            <person name="Floudas D."/>
            <person name="Held B.W."/>
            <person name="Riley R."/>
            <person name="Nagy L.G."/>
            <person name="Koehler G."/>
            <person name="Ransdell A.S."/>
            <person name="Younus H."/>
            <person name="Chow J."/>
            <person name="Chiniquy J."/>
            <person name="Lipzen A."/>
            <person name="Tritt A."/>
            <person name="Sun H."/>
            <person name="Haridas S."/>
            <person name="LaButti K."/>
            <person name="Ohm R.A."/>
            <person name="Kues U."/>
            <person name="Blanchette R.A."/>
            <person name="Grigoriev I.V."/>
            <person name="Minto R.E."/>
            <person name="Hibbett D.S."/>
        </authorList>
    </citation>
    <scope>NUCLEOTIDE SEQUENCE [LARGE SCALE GENOMIC DNA]</scope>
    <source>
        <strain evidence="1 2">FP15055 ss-10</strain>
    </source>
</reference>
<evidence type="ECO:0000313" key="2">
    <source>
        <dbReference type="Proteomes" id="UP000054007"/>
    </source>
</evidence>
<dbReference type="AlphaFoldDB" id="A0A0D7AQS4"/>